<evidence type="ECO:0000256" key="6">
    <source>
        <dbReference type="ARBA" id="ARBA00022918"/>
    </source>
</evidence>
<evidence type="ECO:0000256" key="2">
    <source>
        <dbReference type="ARBA" id="ARBA00022695"/>
    </source>
</evidence>
<dbReference type="InterPro" id="IPR041373">
    <property type="entry name" value="RT_RNaseH"/>
</dbReference>
<dbReference type="InterPro" id="IPR043502">
    <property type="entry name" value="DNA/RNA_pol_sf"/>
</dbReference>
<evidence type="ECO:0000313" key="9">
    <source>
        <dbReference type="Proteomes" id="UP000257109"/>
    </source>
</evidence>
<dbReference type="PANTHER" id="PTHR34072">
    <property type="entry name" value="ENZYMATIC POLYPROTEIN-RELATED"/>
    <property type="match status" value="1"/>
</dbReference>
<feature type="non-terminal residue" evidence="8">
    <location>
        <position position="1"/>
    </location>
</feature>
<evidence type="ECO:0000256" key="3">
    <source>
        <dbReference type="ARBA" id="ARBA00022722"/>
    </source>
</evidence>
<gene>
    <name evidence="8" type="primary">pol</name>
    <name evidence="8" type="ORF">CR513_00488</name>
</gene>
<keyword evidence="4" id="KW-0255">Endonuclease</keyword>
<dbReference type="Proteomes" id="UP000257109">
    <property type="component" value="Unassembled WGS sequence"/>
</dbReference>
<evidence type="ECO:0000256" key="5">
    <source>
        <dbReference type="ARBA" id="ARBA00022801"/>
    </source>
</evidence>
<evidence type="ECO:0000256" key="1">
    <source>
        <dbReference type="ARBA" id="ARBA00022679"/>
    </source>
</evidence>
<evidence type="ECO:0000256" key="4">
    <source>
        <dbReference type="ARBA" id="ARBA00022759"/>
    </source>
</evidence>
<dbReference type="SUPFAM" id="SSF56672">
    <property type="entry name" value="DNA/RNA polymerases"/>
    <property type="match status" value="1"/>
</dbReference>
<protein>
    <submittedName>
        <fullName evidence="8">Retrovirus-related Pol polyprotein from transposon 17.6</fullName>
    </submittedName>
</protein>
<evidence type="ECO:0000259" key="7">
    <source>
        <dbReference type="Pfam" id="PF17917"/>
    </source>
</evidence>
<dbReference type="EMBL" id="QJKJ01000074">
    <property type="protein sequence ID" value="RDY14444.1"/>
    <property type="molecule type" value="Genomic_DNA"/>
</dbReference>
<dbReference type="PANTHER" id="PTHR34072:SF57">
    <property type="entry name" value="RNA-DIRECTED DNA POLYMERASE"/>
    <property type="match status" value="1"/>
</dbReference>
<keyword evidence="9" id="KW-1185">Reference proteome</keyword>
<name>A0A371IHJ5_MUCPR</name>
<comment type="caution">
    <text evidence="8">The sequence shown here is derived from an EMBL/GenBank/DDBJ whole genome shotgun (WGS) entry which is preliminary data.</text>
</comment>
<dbReference type="AlphaFoldDB" id="A0A371IHJ5"/>
<organism evidence="8 9">
    <name type="scientific">Mucuna pruriens</name>
    <name type="common">Velvet bean</name>
    <name type="synonym">Dolichos pruriens</name>
    <dbReference type="NCBI Taxonomy" id="157652"/>
    <lineage>
        <taxon>Eukaryota</taxon>
        <taxon>Viridiplantae</taxon>
        <taxon>Streptophyta</taxon>
        <taxon>Embryophyta</taxon>
        <taxon>Tracheophyta</taxon>
        <taxon>Spermatophyta</taxon>
        <taxon>Magnoliopsida</taxon>
        <taxon>eudicotyledons</taxon>
        <taxon>Gunneridae</taxon>
        <taxon>Pentapetalae</taxon>
        <taxon>rosids</taxon>
        <taxon>fabids</taxon>
        <taxon>Fabales</taxon>
        <taxon>Fabaceae</taxon>
        <taxon>Papilionoideae</taxon>
        <taxon>50 kb inversion clade</taxon>
        <taxon>NPAAA clade</taxon>
        <taxon>indigoferoid/millettioid clade</taxon>
        <taxon>Phaseoleae</taxon>
        <taxon>Mucuna</taxon>
    </lineage>
</organism>
<keyword evidence="3" id="KW-0540">Nuclease</keyword>
<dbReference type="GO" id="GO:0016787">
    <property type="term" value="F:hydrolase activity"/>
    <property type="evidence" value="ECO:0007669"/>
    <property type="project" value="UniProtKB-KW"/>
</dbReference>
<evidence type="ECO:0000313" key="8">
    <source>
        <dbReference type="EMBL" id="RDY14444.1"/>
    </source>
</evidence>
<keyword evidence="1" id="KW-0808">Transferase</keyword>
<feature type="domain" description="Reverse transcriptase RNase H-like" evidence="7">
    <location>
        <begin position="2"/>
        <end position="66"/>
    </location>
</feature>
<keyword evidence="6" id="KW-0695">RNA-directed DNA polymerase</keyword>
<reference evidence="8" key="1">
    <citation type="submission" date="2018-05" db="EMBL/GenBank/DDBJ databases">
        <title>Draft genome of Mucuna pruriens seed.</title>
        <authorList>
            <person name="Nnadi N.E."/>
            <person name="Vos R."/>
            <person name="Hasami M.H."/>
            <person name="Devisetty U.K."/>
            <person name="Aguiy J.C."/>
        </authorList>
    </citation>
    <scope>NUCLEOTIDE SEQUENCE [LARGE SCALE GENOMIC DNA]</scope>
    <source>
        <strain evidence="8">JCA_2017</strain>
    </source>
</reference>
<dbReference type="GO" id="GO:0004519">
    <property type="term" value="F:endonuclease activity"/>
    <property type="evidence" value="ECO:0007669"/>
    <property type="project" value="UniProtKB-KW"/>
</dbReference>
<sequence length="173" mass="20144">MDPAQLNYTTTKKELLVIVFSLDTFRSYLIGSKIIVFSDHATLKFLLKKTNAKPRLIRWMLLFQEFDVEIRDKKGVENAVADHLSRLKREVNSLSIRDESLDEHILQLEHVSPWYVDICNFLLTSTFLKGASRAYRERLESAFQIPRSNQSFTFVIQHLEAAIMDRVRQPGKS</sequence>
<dbReference type="Pfam" id="PF17917">
    <property type="entry name" value="RT_RNaseH"/>
    <property type="match status" value="1"/>
</dbReference>
<dbReference type="CDD" id="cd09274">
    <property type="entry name" value="RNase_HI_RT_Ty3"/>
    <property type="match status" value="1"/>
</dbReference>
<dbReference type="GO" id="GO:0003964">
    <property type="term" value="F:RNA-directed DNA polymerase activity"/>
    <property type="evidence" value="ECO:0007669"/>
    <property type="project" value="UniProtKB-KW"/>
</dbReference>
<keyword evidence="2" id="KW-0548">Nucleotidyltransferase</keyword>
<keyword evidence="5" id="KW-0378">Hydrolase</keyword>
<accession>A0A371IHJ5</accession>
<proteinExistence type="predicted"/>